<dbReference type="RefSeq" id="WP_324689233.1">
    <property type="nucleotide sequence ID" value="NZ_BAABCR010000015.1"/>
</dbReference>
<reference evidence="3" key="1">
    <citation type="journal article" date="2019" name="Int. J. Syst. Evol. Microbiol.">
        <title>The Global Catalogue of Microorganisms (GCM) 10K type strain sequencing project: providing services to taxonomists for standard genome sequencing and annotation.</title>
        <authorList>
            <consortium name="The Broad Institute Genomics Platform"/>
            <consortium name="The Broad Institute Genome Sequencing Center for Infectious Disease"/>
            <person name="Wu L."/>
            <person name="Ma J."/>
        </authorList>
    </citation>
    <scope>NUCLEOTIDE SEQUENCE [LARGE SCALE GENOMIC DNA]</scope>
    <source>
        <strain evidence="3">JCM 17064</strain>
    </source>
</reference>
<keyword evidence="3" id="KW-1185">Reference proteome</keyword>
<dbReference type="InterPro" id="IPR041657">
    <property type="entry name" value="HTH_17"/>
</dbReference>
<dbReference type="EMBL" id="BAABCR010000015">
    <property type="protein sequence ID" value="GAA4032675.1"/>
    <property type="molecule type" value="Genomic_DNA"/>
</dbReference>
<dbReference type="InterPro" id="IPR010093">
    <property type="entry name" value="SinI_DNA-bd"/>
</dbReference>
<evidence type="ECO:0000259" key="1">
    <source>
        <dbReference type="Pfam" id="PF12728"/>
    </source>
</evidence>
<dbReference type="SUPFAM" id="SSF46955">
    <property type="entry name" value="Putative DNA-binding domain"/>
    <property type="match status" value="1"/>
</dbReference>
<sequence>MTKNQVKNDSNHGSSEEIQNFSSKTFLTITEVSIYTGFSPNYLYQLVHNRVIPFYKPGRKLFFKQSEIDAWISSSRQKSIDEIKREASEGI</sequence>
<feature type="domain" description="Helix-turn-helix" evidence="1">
    <location>
        <begin position="26"/>
        <end position="74"/>
    </location>
</feature>
<dbReference type="InterPro" id="IPR009061">
    <property type="entry name" value="DNA-bd_dom_put_sf"/>
</dbReference>
<protein>
    <recommendedName>
        <fullName evidence="1">Helix-turn-helix domain-containing protein</fullName>
    </recommendedName>
</protein>
<evidence type="ECO:0000313" key="2">
    <source>
        <dbReference type="EMBL" id="GAA4032675.1"/>
    </source>
</evidence>
<dbReference type="Proteomes" id="UP001500968">
    <property type="component" value="Unassembled WGS sequence"/>
</dbReference>
<organism evidence="2 3">
    <name type="scientific">Flavobacterium cheonhonense</name>
    <dbReference type="NCBI Taxonomy" id="706185"/>
    <lineage>
        <taxon>Bacteria</taxon>
        <taxon>Pseudomonadati</taxon>
        <taxon>Bacteroidota</taxon>
        <taxon>Flavobacteriia</taxon>
        <taxon>Flavobacteriales</taxon>
        <taxon>Flavobacteriaceae</taxon>
        <taxon>Flavobacterium</taxon>
    </lineage>
</organism>
<proteinExistence type="predicted"/>
<name>A0ABP7TZA3_9FLAO</name>
<comment type="caution">
    <text evidence="2">The sequence shown here is derived from an EMBL/GenBank/DDBJ whole genome shotgun (WGS) entry which is preliminary data.</text>
</comment>
<accession>A0ABP7TZA3</accession>
<dbReference type="NCBIfam" id="TIGR01764">
    <property type="entry name" value="excise"/>
    <property type="match status" value="1"/>
</dbReference>
<dbReference type="Pfam" id="PF12728">
    <property type="entry name" value="HTH_17"/>
    <property type="match status" value="1"/>
</dbReference>
<gene>
    <name evidence="2" type="ORF">GCM10022386_16150</name>
</gene>
<evidence type="ECO:0000313" key="3">
    <source>
        <dbReference type="Proteomes" id="UP001500968"/>
    </source>
</evidence>